<reference evidence="1" key="1">
    <citation type="journal article" date="2019" name="Sci. Rep.">
        <title>Draft genome of Tanacetum cinerariifolium, the natural source of mosquito coil.</title>
        <authorList>
            <person name="Yamashiro T."/>
            <person name="Shiraishi A."/>
            <person name="Satake H."/>
            <person name="Nakayama K."/>
        </authorList>
    </citation>
    <scope>NUCLEOTIDE SEQUENCE</scope>
</reference>
<accession>A0A6L2MYB1</accession>
<organism evidence="1">
    <name type="scientific">Tanacetum cinerariifolium</name>
    <name type="common">Dalmatian daisy</name>
    <name type="synonym">Chrysanthemum cinerariifolium</name>
    <dbReference type="NCBI Taxonomy" id="118510"/>
    <lineage>
        <taxon>Eukaryota</taxon>
        <taxon>Viridiplantae</taxon>
        <taxon>Streptophyta</taxon>
        <taxon>Embryophyta</taxon>
        <taxon>Tracheophyta</taxon>
        <taxon>Spermatophyta</taxon>
        <taxon>Magnoliopsida</taxon>
        <taxon>eudicotyledons</taxon>
        <taxon>Gunneridae</taxon>
        <taxon>Pentapetalae</taxon>
        <taxon>asterids</taxon>
        <taxon>campanulids</taxon>
        <taxon>Asterales</taxon>
        <taxon>Asteraceae</taxon>
        <taxon>Asteroideae</taxon>
        <taxon>Anthemideae</taxon>
        <taxon>Anthemidinae</taxon>
        <taxon>Tanacetum</taxon>
    </lineage>
</organism>
<dbReference type="EMBL" id="BKCJ010007630">
    <property type="protein sequence ID" value="GEU78227.1"/>
    <property type="molecule type" value="Genomic_DNA"/>
</dbReference>
<sequence length="156" mass="17660">MGQATNIISEQEIEDLKVHAKRFFGNENVWVKMHRNIAWDKVENQNQQSTPQVPPLFEEYTLPVTYLKEVEKNLGTSIEVEPLNEIKLEEVGLNCNHNAPLSSKEVSSFDGSKPKPLLNSPSLHVSLRDVIGLELPIKPHSLDSSRMKVVDYLTTL</sequence>
<gene>
    <name evidence="1" type="ORF">Tci_050205</name>
</gene>
<protein>
    <submittedName>
        <fullName evidence="1">Ribonuclease H-like domain-containing protein</fullName>
    </submittedName>
</protein>
<dbReference type="AlphaFoldDB" id="A0A6L2MYB1"/>
<name>A0A6L2MYB1_TANCI</name>
<evidence type="ECO:0000313" key="1">
    <source>
        <dbReference type="EMBL" id="GEU78227.1"/>
    </source>
</evidence>
<proteinExistence type="predicted"/>
<comment type="caution">
    <text evidence="1">The sequence shown here is derived from an EMBL/GenBank/DDBJ whole genome shotgun (WGS) entry which is preliminary data.</text>
</comment>